<sequence>MATNRFVVWGSMPVGALIGSVLGQSIGVRQAMWVGVLGELLAVLPVFFSPLRRLRELPGSPDLPSSPG</sequence>
<evidence type="ECO:0000256" key="1">
    <source>
        <dbReference type="SAM" id="Phobius"/>
    </source>
</evidence>
<dbReference type="RefSeq" id="WP_014176597.1">
    <property type="nucleotide sequence ID" value="NC_016582.1"/>
</dbReference>
<dbReference type="Proteomes" id="UP000000377">
    <property type="component" value="Chromosome"/>
</dbReference>
<keyword evidence="1" id="KW-1133">Transmembrane helix</keyword>
<dbReference type="KEGG" id="sbh:SBI_04003"/>
<name>D7BQ95_STRBB</name>
<evidence type="ECO:0000313" key="3">
    <source>
        <dbReference type="Proteomes" id="UP000000377"/>
    </source>
</evidence>
<keyword evidence="1" id="KW-0472">Membrane</keyword>
<dbReference type="AlphaFoldDB" id="D7BQ95"/>
<dbReference type="STRING" id="749414.SBI_04003"/>
<dbReference type="eggNOG" id="COG2814">
    <property type="taxonomic scope" value="Bacteria"/>
</dbReference>
<gene>
    <name evidence="2" type="ordered locus">SBI_04003</name>
</gene>
<keyword evidence="1" id="KW-0812">Transmembrane</keyword>
<evidence type="ECO:0000313" key="2">
    <source>
        <dbReference type="EMBL" id="ADI07124.1"/>
    </source>
</evidence>
<organism evidence="2 3">
    <name type="scientific">Streptomyces bingchenggensis (strain BCW-1)</name>
    <dbReference type="NCBI Taxonomy" id="749414"/>
    <lineage>
        <taxon>Bacteria</taxon>
        <taxon>Bacillati</taxon>
        <taxon>Actinomycetota</taxon>
        <taxon>Actinomycetes</taxon>
        <taxon>Kitasatosporales</taxon>
        <taxon>Streptomycetaceae</taxon>
        <taxon>Streptomyces</taxon>
    </lineage>
</organism>
<dbReference type="EMBL" id="CP002047">
    <property type="protein sequence ID" value="ADI07124.1"/>
    <property type="molecule type" value="Genomic_DNA"/>
</dbReference>
<keyword evidence="3" id="KW-1185">Reference proteome</keyword>
<dbReference type="HOGENOM" id="CLU_2792044_0_0_11"/>
<accession>D7BQ95</accession>
<proteinExistence type="predicted"/>
<dbReference type="PATRIC" id="fig|749414.3.peg.4140"/>
<feature type="transmembrane region" description="Helical" evidence="1">
    <location>
        <begin position="33"/>
        <end position="51"/>
    </location>
</feature>
<reference evidence="2 3" key="1">
    <citation type="journal article" date="2010" name="J. Bacteriol.">
        <title>Genome sequence of the milbemycin-producing bacterium Streptomyces bingchenggensis.</title>
        <authorList>
            <person name="Wang X.J."/>
            <person name="Yan Y.J."/>
            <person name="Zhang B."/>
            <person name="An J."/>
            <person name="Wang J.J."/>
            <person name="Tian J."/>
            <person name="Jiang L."/>
            <person name="Chen Y.H."/>
            <person name="Huang S.X."/>
            <person name="Yin M."/>
            <person name="Zhang J."/>
            <person name="Gao A.L."/>
            <person name="Liu C.X."/>
            <person name="Zhu Z.X."/>
            <person name="Xiang W.S."/>
        </authorList>
    </citation>
    <scope>NUCLEOTIDE SEQUENCE [LARGE SCALE GENOMIC DNA]</scope>
    <source>
        <strain evidence="2 3">BCW-1</strain>
    </source>
</reference>
<protein>
    <submittedName>
        <fullName evidence="2">Major facilitator superfamily MFS_1</fullName>
    </submittedName>
</protein>